<comment type="caution">
    <text evidence="2">The sequence shown here is derived from an EMBL/GenBank/DDBJ whole genome shotgun (WGS) entry which is preliminary data.</text>
</comment>
<evidence type="ECO:0000313" key="3">
    <source>
        <dbReference type="Proteomes" id="UP001176429"/>
    </source>
</evidence>
<dbReference type="Proteomes" id="UP001176429">
    <property type="component" value="Unassembled WGS sequence"/>
</dbReference>
<sequence length="605" mass="64665">MKKRSSPSAIWLVLLLALAGLVPAAAQTPTYITSGTASLPITFKGRVYYSTGSEVWSTDGTPAGTSVFSAVPQVSLTLFWHPLIVFNGRLYFSYNDPTVGEELWSTDGTTAGTRLVKDIYPGGALYSRNDGSPVDPVIAGNRLFFKAMDSGTPSSGNKELWSTDGTTAGTVKLTNANSPRVHLNADDTEVLNGKLIFRIEQSNNDAEVWASDGTPAGTVKLTTTPGNRYSITRDMQTYGNYVYFTHHTTAAGHQLWRTNGTPAGTQLFFTAPGGDGYPDHFNLINNRLVFSTYINNSRKLWHTDGTTAGTQQLADVEPYVGAKEFTLFNGRYYFAGVRDAFMPGSAGSELWATDGTTAGTQLVKDLNPGSGSGIPDLFKVAGTQLFFTAVTAASGRELWVTDGTAANTRQISEIGPGNTDGYAFDLFRFNNKVVFTGRPATSNYQLYESDGTTAGTRLLAPANATTTFGTLTSANGPYSGPERLFGTGTDVFFSARFTNSHDLYRLGSGTFAPLATRAAAPLNAVTAYPNPLAGTLHLRWTGTAASAGPLTATLFDALGRPCLTAPWASATQPLTLPLPQLAAGIYWLELRDASGLRARQRLVQP</sequence>
<feature type="chain" id="PRO_5046077399" description="T9SS type A sorting domain-containing protein" evidence="1">
    <location>
        <begin position="27"/>
        <end position="605"/>
    </location>
</feature>
<dbReference type="EMBL" id="JAUQSY010000017">
    <property type="protein sequence ID" value="MDO7877148.1"/>
    <property type="molecule type" value="Genomic_DNA"/>
</dbReference>
<evidence type="ECO:0000256" key="1">
    <source>
        <dbReference type="SAM" id="SignalP"/>
    </source>
</evidence>
<evidence type="ECO:0008006" key="4">
    <source>
        <dbReference type="Google" id="ProtNLM"/>
    </source>
</evidence>
<dbReference type="RefSeq" id="WP_305008575.1">
    <property type="nucleotide sequence ID" value="NZ_JAUQSY010000017.1"/>
</dbReference>
<keyword evidence="3" id="KW-1185">Reference proteome</keyword>
<accession>A0ABT9BHK2</accession>
<proteinExistence type="predicted"/>
<evidence type="ECO:0000313" key="2">
    <source>
        <dbReference type="EMBL" id="MDO7877148.1"/>
    </source>
</evidence>
<gene>
    <name evidence="2" type="ORF">Q5H93_20550</name>
</gene>
<protein>
    <recommendedName>
        <fullName evidence="4">T9SS type A sorting domain-containing protein</fullName>
    </recommendedName>
</protein>
<organism evidence="2 3">
    <name type="scientific">Hymenobacter aranciens</name>
    <dbReference type="NCBI Taxonomy" id="3063996"/>
    <lineage>
        <taxon>Bacteria</taxon>
        <taxon>Pseudomonadati</taxon>
        <taxon>Bacteroidota</taxon>
        <taxon>Cytophagia</taxon>
        <taxon>Cytophagales</taxon>
        <taxon>Hymenobacteraceae</taxon>
        <taxon>Hymenobacter</taxon>
    </lineage>
</organism>
<feature type="signal peptide" evidence="1">
    <location>
        <begin position="1"/>
        <end position="26"/>
    </location>
</feature>
<reference evidence="2" key="1">
    <citation type="submission" date="2023-07" db="EMBL/GenBank/DDBJ databases">
        <authorList>
            <person name="Kim M.K."/>
        </authorList>
    </citation>
    <scope>NUCLEOTIDE SEQUENCE</scope>
    <source>
        <strain evidence="2">ASUV-10-1</strain>
    </source>
</reference>
<keyword evidence="1" id="KW-0732">Signal</keyword>
<name>A0ABT9BHK2_9BACT</name>